<dbReference type="RefSeq" id="WP_188944630.1">
    <property type="nucleotide sequence ID" value="NZ_BMNA01000015.1"/>
</dbReference>
<dbReference type="Proteomes" id="UP000655208">
    <property type="component" value="Unassembled WGS sequence"/>
</dbReference>
<organism evidence="1 2">
    <name type="scientific">Nakamurella endophytica</name>
    <dbReference type="NCBI Taxonomy" id="1748367"/>
    <lineage>
        <taxon>Bacteria</taxon>
        <taxon>Bacillati</taxon>
        <taxon>Actinomycetota</taxon>
        <taxon>Actinomycetes</taxon>
        <taxon>Nakamurellales</taxon>
        <taxon>Nakamurellaceae</taxon>
        <taxon>Nakamurella</taxon>
    </lineage>
</organism>
<gene>
    <name evidence="1" type="ORF">GCM10011594_39930</name>
</gene>
<comment type="caution">
    <text evidence="1">The sequence shown here is derived from an EMBL/GenBank/DDBJ whole genome shotgun (WGS) entry which is preliminary data.</text>
</comment>
<evidence type="ECO:0000313" key="2">
    <source>
        <dbReference type="Proteomes" id="UP000655208"/>
    </source>
</evidence>
<dbReference type="AlphaFoldDB" id="A0A917WN86"/>
<sequence>MTAQPKTITALATVTVLGGVLLTGCGGSNTPAPPTVDRTNPRAVADAFANAWAAGDLATACSFTTTKERAALTSQSLCTGSANWSHQTPRASQQTCTYSNGSVGVIYTVDQPVNRFLIFEPGLIKRSDGSWAVDSLAQHDPGEVGSTC</sequence>
<proteinExistence type="predicted"/>
<evidence type="ECO:0000313" key="1">
    <source>
        <dbReference type="EMBL" id="GGM15944.1"/>
    </source>
</evidence>
<protein>
    <submittedName>
        <fullName evidence="1">Uncharacterized protein</fullName>
    </submittedName>
</protein>
<dbReference type="PROSITE" id="PS51257">
    <property type="entry name" value="PROKAR_LIPOPROTEIN"/>
    <property type="match status" value="1"/>
</dbReference>
<keyword evidence="2" id="KW-1185">Reference proteome</keyword>
<accession>A0A917WN86</accession>
<reference evidence="1" key="2">
    <citation type="submission" date="2020-09" db="EMBL/GenBank/DDBJ databases">
        <authorList>
            <person name="Sun Q."/>
            <person name="Zhou Y."/>
        </authorList>
    </citation>
    <scope>NUCLEOTIDE SEQUENCE</scope>
    <source>
        <strain evidence="1">CGMCC 4.7308</strain>
    </source>
</reference>
<name>A0A917WN86_9ACTN</name>
<dbReference type="EMBL" id="BMNA01000015">
    <property type="protein sequence ID" value="GGM15944.1"/>
    <property type="molecule type" value="Genomic_DNA"/>
</dbReference>
<reference evidence="1" key="1">
    <citation type="journal article" date="2014" name="Int. J. Syst. Evol. Microbiol.">
        <title>Complete genome sequence of Corynebacterium casei LMG S-19264T (=DSM 44701T), isolated from a smear-ripened cheese.</title>
        <authorList>
            <consortium name="US DOE Joint Genome Institute (JGI-PGF)"/>
            <person name="Walter F."/>
            <person name="Albersmeier A."/>
            <person name="Kalinowski J."/>
            <person name="Ruckert C."/>
        </authorList>
    </citation>
    <scope>NUCLEOTIDE SEQUENCE</scope>
    <source>
        <strain evidence="1">CGMCC 4.7308</strain>
    </source>
</reference>